<evidence type="ECO:0000256" key="2">
    <source>
        <dbReference type="ARBA" id="ARBA00023015"/>
    </source>
</evidence>
<evidence type="ECO:0000313" key="8">
    <source>
        <dbReference type="Proteomes" id="UP000436088"/>
    </source>
</evidence>
<dbReference type="PROSITE" id="PS50811">
    <property type="entry name" value="WRKY"/>
    <property type="match status" value="1"/>
</dbReference>
<dbReference type="InterPro" id="IPR044810">
    <property type="entry name" value="WRKY_plant"/>
</dbReference>
<comment type="caution">
    <text evidence="7">The sequence shown here is derived from an EMBL/GenBank/DDBJ whole genome shotgun (WGS) entry which is preliminary data.</text>
</comment>
<dbReference type="PANTHER" id="PTHR31221:SF17">
    <property type="entry name" value="WRKY TRANSCRIPTION FACTOR 13-RELATED"/>
    <property type="match status" value="1"/>
</dbReference>
<dbReference type="Gene3D" id="2.20.25.80">
    <property type="entry name" value="WRKY domain"/>
    <property type="match status" value="1"/>
</dbReference>
<evidence type="ECO:0000256" key="1">
    <source>
        <dbReference type="ARBA" id="ARBA00004123"/>
    </source>
</evidence>
<keyword evidence="4" id="KW-0804">Transcription</keyword>
<keyword evidence="5" id="KW-0539">Nucleus</keyword>
<name>A0A6A2WS84_HIBSY</name>
<dbReference type="PANTHER" id="PTHR31221">
    <property type="entry name" value="WRKY TRANSCRIPTION FACTOR PROTEIN 1-RELATED"/>
    <property type="match status" value="1"/>
</dbReference>
<feature type="domain" description="WRKY" evidence="6">
    <location>
        <begin position="137"/>
        <end position="165"/>
    </location>
</feature>
<protein>
    <submittedName>
        <fullName evidence="7">WRKY transcription factor 43</fullName>
    </submittedName>
</protein>
<keyword evidence="3" id="KW-0238">DNA-binding</keyword>
<dbReference type="SUPFAM" id="SSF118290">
    <property type="entry name" value="WRKY DNA-binding domain"/>
    <property type="match status" value="1"/>
</dbReference>
<dbReference type="GO" id="GO:0005634">
    <property type="term" value="C:nucleus"/>
    <property type="evidence" value="ECO:0007669"/>
    <property type="project" value="UniProtKB-SubCell"/>
</dbReference>
<evidence type="ECO:0000256" key="4">
    <source>
        <dbReference type="ARBA" id="ARBA00023163"/>
    </source>
</evidence>
<sequence length="171" mass="19648">MSSSSQQAMLNQCFFDEKEMPCAVSQVDFFTFPQNLSSPYPPPFASHQPLKPFDIALPDLTQTLFYPKHRVQDPASDSGGPQLLSLHRSTANFWAWGNECLGAKKIDVEDHLGVMKMKRIKGRRKVREPRFCFKTMSDVDVLDDGYKWRKYGQKVVKNTQHPRLYSIPHIA</sequence>
<dbReference type="InterPro" id="IPR036576">
    <property type="entry name" value="WRKY_dom_sf"/>
</dbReference>
<dbReference type="SMART" id="SM00774">
    <property type="entry name" value="WRKY"/>
    <property type="match status" value="1"/>
</dbReference>
<keyword evidence="8" id="KW-1185">Reference proteome</keyword>
<dbReference type="EMBL" id="VEPZ02001669">
    <property type="protein sequence ID" value="KAE8663658.1"/>
    <property type="molecule type" value="Genomic_DNA"/>
</dbReference>
<gene>
    <name evidence="7" type="ORF">F3Y22_tig00112925pilonHSYRG00137</name>
</gene>
<dbReference type="AlphaFoldDB" id="A0A6A2WS84"/>
<evidence type="ECO:0000313" key="7">
    <source>
        <dbReference type="EMBL" id="KAE8663658.1"/>
    </source>
</evidence>
<dbReference type="GO" id="GO:0003700">
    <property type="term" value="F:DNA-binding transcription factor activity"/>
    <property type="evidence" value="ECO:0007669"/>
    <property type="project" value="InterPro"/>
</dbReference>
<keyword evidence="2" id="KW-0805">Transcription regulation</keyword>
<dbReference type="Pfam" id="PF03106">
    <property type="entry name" value="WRKY"/>
    <property type="match status" value="1"/>
</dbReference>
<comment type="subcellular location">
    <subcellularLocation>
        <location evidence="1">Nucleus</location>
    </subcellularLocation>
</comment>
<reference evidence="7" key="1">
    <citation type="submission" date="2019-09" db="EMBL/GenBank/DDBJ databases">
        <title>Draft genome information of white flower Hibiscus syriacus.</title>
        <authorList>
            <person name="Kim Y.-M."/>
        </authorList>
    </citation>
    <scope>NUCLEOTIDE SEQUENCE [LARGE SCALE GENOMIC DNA]</scope>
    <source>
        <strain evidence="7">YM2019G1</strain>
    </source>
</reference>
<evidence type="ECO:0000256" key="3">
    <source>
        <dbReference type="ARBA" id="ARBA00023125"/>
    </source>
</evidence>
<organism evidence="7 8">
    <name type="scientific">Hibiscus syriacus</name>
    <name type="common">Rose of Sharon</name>
    <dbReference type="NCBI Taxonomy" id="106335"/>
    <lineage>
        <taxon>Eukaryota</taxon>
        <taxon>Viridiplantae</taxon>
        <taxon>Streptophyta</taxon>
        <taxon>Embryophyta</taxon>
        <taxon>Tracheophyta</taxon>
        <taxon>Spermatophyta</taxon>
        <taxon>Magnoliopsida</taxon>
        <taxon>eudicotyledons</taxon>
        <taxon>Gunneridae</taxon>
        <taxon>Pentapetalae</taxon>
        <taxon>rosids</taxon>
        <taxon>malvids</taxon>
        <taxon>Malvales</taxon>
        <taxon>Malvaceae</taxon>
        <taxon>Malvoideae</taxon>
        <taxon>Hibiscus</taxon>
    </lineage>
</organism>
<dbReference type="GO" id="GO:0043565">
    <property type="term" value="F:sequence-specific DNA binding"/>
    <property type="evidence" value="ECO:0007669"/>
    <property type="project" value="InterPro"/>
</dbReference>
<evidence type="ECO:0000256" key="5">
    <source>
        <dbReference type="ARBA" id="ARBA00023242"/>
    </source>
</evidence>
<dbReference type="Proteomes" id="UP000436088">
    <property type="component" value="Unassembled WGS sequence"/>
</dbReference>
<dbReference type="InterPro" id="IPR003657">
    <property type="entry name" value="WRKY_dom"/>
</dbReference>
<accession>A0A6A2WS84</accession>
<proteinExistence type="predicted"/>
<evidence type="ECO:0000259" key="6">
    <source>
        <dbReference type="PROSITE" id="PS50811"/>
    </source>
</evidence>